<gene>
    <name evidence="2" type="ORF">ECRASSUSDP1_LOCUS1271</name>
</gene>
<protein>
    <submittedName>
        <fullName evidence="2">Uncharacterized protein</fullName>
    </submittedName>
</protein>
<reference evidence="2" key="1">
    <citation type="submission" date="2023-07" db="EMBL/GenBank/DDBJ databases">
        <authorList>
            <consortium name="AG Swart"/>
            <person name="Singh M."/>
            <person name="Singh A."/>
            <person name="Seah K."/>
            <person name="Emmerich C."/>
        </authorList>
    </citation>
    <scope>NUCLEOTIDE SEQUENCE</scope>
    <source>
        <strain evidence="2">DP1</strain>
    </source>
</reference>
<evidence type="ECO:0000313" key="3">
    <source>
        <dbReference type="Proteomes" id="UP001295684"/>
    </source>
</evidence>
<keyword evidence="3" id="KW-1185">Reference proteome</keyword>
<dbReference type="AlphaFoldDB" id="A0AAD1U0T9"/>
<comment type="caution">
    <text evidence="2">The sequence shown here is derived from an EMBL/GenBank/DDBJ whole genome shotgun (WGS) entry which is preliminary data.</text>
</comment>
<evidence type="ECO:0000313" key="2">
    <source>
        <dbReference type="EMBL" id="CAI2359976.1"/>
    </source>
</evidence>
<accession>A0AAD1U0T9</accession>
<name>A0AAD1U0T9_EUPCR</name>
<dbReference type="EMBL" id="CAMPGE010001201">
    <property type="protein sequence ID" value="CAI2359976.1"/>
    <property type="molecule type" value="Genomic_DNA"/>
</dbReference>
<sequence length="179" mass="20350">MDCGIEIDCVNPKMKDENTSEQAWDSVWKNNNNFVPTKYPKQQNKSDWQYSAKGQNLYRTPKSKGNKSLLSSKLHESKVLEEGAVGKTIALSPSLIPSSSEVILPKNSHIQIRDISSVRDAMNSHSKDIQYQDGNVKTSRNFTPLFVNQRLRPISFKRTSKKLKTSCKSTRNKSKFGRK</sequence>
<feature type="region of interest" description="Disordered" evidence="1">
    <location>
        <begin position="158"/>
        <end position="179"/>
    </location>
</feature>
<proteinExistence type="predicted"/>
<evidence type="ECO:0000256" key="1">
    <source>
        <dbReference type="SAM" id="MobiDB-lite"/>
    </source>
</evidence>
<organism evidence="2 3">
    <name type="scientific">Euplotes crassus</name>
    <dbReference type="NCBI Taxonomy" id="5936"/>
    <lineage>
        <taxon>Eukaryota</taxon>
        <taxon>Sar</taxon>
        <taxon>Alveolata</taxon>
        <taxon>Ciliophora</taxon>
        <taxon>Intramacronucleata</taxon>
        <taxon>Spirotrichea</taxon>
        <taxon>Hypotrichia</taxon>
        <taxon>Euplotida</taxon>
        <taxon>Euplotidae</taxon>
        <taxon>Moneuplotes</taxon>
    </lineage>
</organism>
<dbReference type="Proteomes" id="UP001295684">
    <property type="component" value="Unassembled WGS sequence"/>
</dbReference>